<dbReference type="PANTHER" id="PTHR37947:SF1">
    <property type="entry name" value="BLL2462 PROTEIN"/>
    <property type="match status" value="1"/>
</dbReference>
<dbReference type="STRING" id="1792845.BC343_28830"/>
<keyword evidence="1" id="KW-0472">Membrane</keyword>
<dbReference type="OrthoDB" id="980086at2"/>
<name>A0A1S9PE34_9SPHI</name>
<proteinExistence type="predicted"/>
<accession>A0A1S9PE34</accession>
<reference evidence="2 3" key="1">
    <citation type="submission" date="2016-07" db="EMBL/GenBank/DDBJ databases">
        <title>Genomic analysis of zinc-resistant bacterium Mucilaginibacter pedocola TBZ30.</title>
        <authorList>
            <person name="Huang J."/>
            <person name="Tang J."/>
        </authorList>
    </citation>
    <scope>NUCLEOTIDE SEQUENCE [LARGE SCALE GENOMIC DNA]</scope>
    <source>
        <strain evidence="2 3">TBZ30</strain>
    </source>
</reference>
<organism evidence="2 3">
    <name type="scientific">Mucilaginibacter pedocola</name>
    <dbReference type="NCBI Taxonomy" id="1792845"/>
    <lineage>
        <taxon>Bacteria</taxon>
        <taxon>Pseudomonadati</taxon>
        <taxon>Bacteroidota</taxon>
        <taxon>Sphingobacteriia</taxon>
        <taxon>Sphingobacteriales</taxon>
        <taxon>Sphingobacteriaceae</taxon>
        <taxon>Mucilaginibacter</taxon>
    </lineage>
</organism>
<dbReference type="RefSeq" id="WP_078348829.1">
    <property type="nucleotide sequence ID" value="NZ_MBTF01000015.1"/>
</dbReference>
<dbReference type="PANTHER" id="PTHR37947">
    <property type="entry name" value="BLL2462 PROTEIN"/>
    <property type="match status" value="1"/>
</dbReference>
<gene>
    <name evidence="2" type="ORF">BC343_28830</name>
</gene>
<comment type="caution">
    <text evidence="2">The sequence shown here is derived from an EMBL/GenBank/DDBJ whole genome shotgun (WGS) entry which is preliminary data.</text>
</comment>
<evidence type="ECO:0000313" key="3">
    <source>
        <dbReference type="Proteomes" id="UP000189739"/>
    </source>
</evidence>
<keyword evidence="3" id="KW-1185">Reference proteome</keyword>
<feature type="transmembrane region" description="Helical" evidence="1">
    <location>
        <begin position="6"/>
        <end position="23"/>
    </location>
</feature>
<evidence type="ECO:0000313" key="2">
    <source>
        <dbReference type="EMBL" id="OOQ59169.1"/>
    </source>
</evidence>
<feature type="transmembrane region" description="Helical" evidence="1">
    <location>
        <begin position="35"/>
        <end position="57"/>
    </location>
</feature>
<sequence length="592" mass="64344">MMQANWAYIVIGLCLLLAVFMLWQEFARANKKRLALRATAVVLAAAMFACIALPISYQKDAVGNAEEYILLTDGFHADSLKAAPNQHVFTIDAKVKKAYPSATLLSGVSQLTDTLEGASLQVYGYGLSPAALAQMDSLALVFHPSPIPAGVSNVGWKQEIKAGEALQVQGRYNNSSAQKVKLLLNGLNTVLDTVVIKPNGQYDFQLATKPKTLGRVVYTLQSVMDGDTVNLGSIPAQVEPVKPLRVLMLASAPNFESKFLKNWLAQNGYAVAGRSAISKDKNSSEFINMPQISLDRLSASILGKFDVVMGDLSTLNTLNNTDAGALKQEVENKGLGIIVRADSAGKSSWLQKSFPVQVSAAKEVPASLSINGQKTASAKLNIGNTYIVYQNGTQPIAIAPQSRIVASAALSGAGKLVFTTLDNTYTWALDGNTRDYATLWSALISAAARRDTTSKQVLMTGSLAIAKEPVRLTFAQSRPAPVQINGEYVAAEQNQAIPFEWSATYRPTQNGWQSFAQNGKTEWWYAYNKQEWGGVQAAEKLAATRQYAAKNKPGNIVTKQIQQKLRIEVPKIYFYMLLLAACTFLWVERKLS</sequence>
<dbReference type="Proteomes" id="UP000189739">
    <property type="component" value="Unassembled WGS sequence"/>
</dbReference>
<dbReference type="EMBL" id="MBTF01000015">
    <property type="protein sequence ID" value="OOQ59169.1"/>
    <property type="molecule type" value="Genomic_DNA"/>
</dbReference>
<dbReference type="AlphaFoldDB" id="A0A1S9PE34"/>
<keyword evidence="1" id="KW-0812">Transmembrane</keyword>
<protein>
    <submittedName>
        <fullName evidence="2">Uncharacterized protein</fullName>
    </submittedName>
</protein>
<keyword evidence="1" id="KW-1133">Transmembrane helix</keyword>
<evidence type="ECO:0000256" key="1">
    <source>
        <dbReference type="SAM" id="Phobius"/>
    </source>
</evidence>